<accession>A0A6J6ETG3</accession>
<gene>
    <name evidence="1" type="ORF">UFOPK1684_01224</name>
    <name evidence="2" type="ORF">UFOPK2158_01249</name>
</gene>
<dbReference type="EMBL" id="CAEZTM010000068">
    <property type="protein sequence ID" value="CAB4578629.1"/>
    <property type="molecule type" value="Genomic_DNA"/>
</dbReference>
<dbReference type="PROSITE" id="PS51257">
    <property type="entry name" value="PROKAR_LIPOPROTEIN"/>
    <property type="match status" value="1"/>
</dbReference>
<evidence type="ECO:0000313" key="1">
    <source>
        <dbReference type="EMBL" id="CAB4578629.1"/>
    </source>
</evidence>
<evidence type="ECO:0000313" key="2">
    <source>
        <dbReference type="EMBL" id="CAB4651881.1"/>
    </source>
</evidence>
<organism evidence="1">
    <name type="scientific">freshwater metagenome</name>
    <dbReference type="NCBI Taxonomy" id="449393"/>
    <lineage>
        <taxon>unclassified sequences</taxon>
        <taxon>metagenomes</taxon>
        <taxon>ecological metagenomes</taxon>
    </lineage>
</organism>
<sequence length="83" mass="8634">MKRTLGIVGVVGVMLTLGACSGEDLPPVSSTVLLDKADTTVLGDDFSYPGAENPEITSSIVRLEAGAETGWHQHSSSPTDFCP</sequence>
<reference evidence="1" key="1">
    <citation type="submission" date="2020-05" db="EMBL/GenBank/DDBJ databases">
        <authorList>
            <person name="Chiriac C."/>
            <person name="Salcher M."/>
            <person name="Ghai R."/>
            <person name="Kavagutti S V."/>
        </authorList>
    </citation>
    <scope>NUCLEOTIDE SEQUENCE</scope>
</reference>
<dbReference type="AlphaFoldDB" id="A0A6J6ETG3"/>
<proteinExistence type="predicted"/>
<dbReference type="EMBL" id="CAEZVY010000161">
    <property type="protein sequence ID" value="CAB4651881.1"/>
    <property type="molecule type" value="Genomic_DNA"/>
</dbReference>
<protein>
    <submittedName>
        <fullName evidence="1">Unannotated protein</fullName>
    </submittedName>
</protein>
<name>A0A6J6ETG3_9ZZZZ</name>